<evidence type="ECO:0000313" key="3">
    <source>
        <dbReference type="Proteomes" id="UP001218218"/>
    </source>
</evidence>
<proteinExistence type="predicted"/>
<feature type="compositionally biased region" description="Acidic residues" evidence="1">
    <location>
        <begin position="753"/>
        <end position="764"/>
    </location>
</feature>
<sequence length="814" mass="93149">MDVKLDPRGNGVVPALILAQLIPCAPYAPTVAVKARVLEAYRIAHVRCPHLAIQSFVKALCDLHGVLPYRPYLCQQFSIAYDLYLDLRRRTNERVMKALGRDSSWRLKHACPACTYKLKGEDLLIFDMLTTMDGNDSLKRVLRRQKVGMEDTETGEPVLGESRERVDNRDAGDGYFSSRACVEKWAKDRVAEQLPMDTAGTDGDNPCADRWKNMINDVTSKMWGIFDETGIFLALCRHGFVLVIADMIRSGELAKYPLAVVEELLDAFGMKLGTGYDVGCHFEATVANSGLADEAWEKKLKCLVGSFHGHAHNRLCQLQFLATYVEGMGLEDLEGCERFFSRSNGLAKSCRYASRFHRQQEIATYAKHFDSFETYANLSKFLCNNYRQALSILKTEAPLQTWMRQEGIDSVERFHEWLGEERSYLEGLKGAAKTNEETLEMEYVQKLVNLSASQFQVATVEARRARGGEGTYTPGVSKEDRARRLAEEKMGKDLERVEELEEILNIAERWTTESERWTATVGAIKMRKYSLALDALELLIMERIFELTKMNQSQTGYKMRKHIAKALQARLKAVKNAIEHYNDAATALNPPMPRLSWEQVVEYAFLADFDILRDTRSEVQSKPWTRPAYRLAMDRYFKILRAREEIKRLNVEIRRVVTWIRDENRFLRKMEAILRDGEGKSEKEKEDDEHMAVQVRWYRERHGRFDAGHMQRFHELARTPGFTGSLTCGVAVEHEELQERLRELRAELARDGADDEMEVDEEGGREENGPNDMNTGGRDEEDEGDDAREEAVSGLLYQISMLAVDRGLRGDDEE</sequence>
<evidence type="ECO:0000256" key="1">
    <source>
        <dbReference type="SAM" id="MobiDB-lite"/>
    </source>
</evidence>
<dbReference type="InterPro" id="IPR040521">
    <property type="entry name" value="KDZ"/>
</dbReference>
<dbReference type="EMBL" id="JARIHO010000007">
    <property type="protein sequence ID" value="KAJ7358564.1"/>
    <property type="molecule type" value="Genomic_DNA"/>
</dbReference>
<protein>
    <recommendedName>
        <fullName evidence="4">CxC1-like cysteine cluster associated with KDZ transposases domain-containing protein</fullName>
    </recommendedName>
</protein>
<dbReference type="Proteomes" id="UP001218218">
    <property type="component" value="Unassembled WGS sequence"/>
</dbReference>
<organism evidence="2 3">
    <name type="scientific">Mycena albidolilacea</name>
    <dbReference type="NCBI Taxonomy" id="1033008"/>
    <lineage>
        <taxon>Eukaryota</taxon>
        <taxon>Fungi</taxon>
        <taxon>Dikarya</taxon>
        <taxon>Basidiomycota</taxon>
        <taxon>Agaricomycotina</taxon>
        <taxon>Agaricomycetes</taxon>
        <taxon>Agaricomycetidae</taxon>
        <taxon>Agaricales</taxon>
        <taxon>Marasmiineae</taxon>
        <taxon>Mycenaceae</taxon>
        <taxon>Mycena</taxon>
    </lineage>
</organism>
<gene>
    <name evidence="2" type="ORF">DFH08DRAFT_686882</name>
</gene>
<reference evidence="2" key="1">
    <citation type="submission" date="2023-03" db="EMBL/GenBank/DDBJ databases">
        <title>Massive genome expansion in bonnet fungi (Mycena s.s.) driven by repeated elements and novel gene families across ecological guilds.</title>
        <authorList>
            <consortium name="Lawrence Berkeley National Laboratory"/>
            <person name="Harder C.B."/>
            <person name="Miyauchi S."/>
            <person name="Viragh M."/>
            <person name="Kuo A."/>
            <person name="Thoen E."/>
            <person name="Andreopoulos B."/>
            <person name="Lu D."/>
            <person name="Skrede I."/>
            <person name="Drula E."/>
            <person name="Henrissat B."/>
            <person name="Morin E."/>
            <person name="Kohler A."/>
            <person name="Barry K."/>
            <person name="LaButti K."/>
            <person name="Morin E."/>
            <person name="Salamov A."/>
            <person name="Lipzen A."/>
            <person name="Mereny Z."/>
            <person name="Hegedus B."/>
            <person name="Baldrian P."/>
            <person name="Stursova M."/>
            <person name="Weitz H."/>
            <person name="Taylor A."/>
            <person name="Grigoriev I.V."/>
            <person name="Nagy L.G."/>
            <person name="Martin F."/>
            <person name="Kauserud H."/>
        </authorList>
    </citation>
    <scope>NUCLEOTIDE SEQUENCE</scope>
    <source>
        <strain evidence="2">CBHHK002</strain>
    </source>
</reference>
<evidence type="ECO:0008006" key="4">
    <source>
        <dbReference type="Google" id="ProtNLM"/>
    </source>
</evidence>
<feature type="region of interest" description="Disordered" evidence="1">
    <location>
        <begin position="749"/>
        <end position="793"/>
    </location>
</feature>
<dbReference type="PANTHER" id="PTHR33096:SF1">
    <property type="entry name" value="CXC1-LIKE CYSTEINE CLUSTER ASSOCIATED WITH KDZ TRANSPOSASES DOMAIN-CONTAINING PROTEIN"/>
    <property type="match status" value="1"/>
</dbReference>
<dbReference type="PANTHER" id="PTHR33096">
    <property type="entry name" value="CXC2 DOMAIN-CONTAINING PROTEIN"/>
    <property type="match status" value="1"/>
</dbReference>
<name>A0AAD7AHG3_9AGAR</name>
<feature type="compositionally biased region" description="Acidic residues" evidence="1">
    <location>
        <begin position="779"/>
        <end position="788"/>
    </location>
</feature>
<evidence type="ECO:0000313" key="2">
    <source>
        <dbReference type="EMBL" id="KAJ7358564.1"/>
    </source>
</evidence>
<dbReference type="AlphaFoldDB" id="A0AAD7AHG3"/>
<keyword evidence="3" id="KW-1185">Reference proteome</keyword>
<comment type="caution">
    <text evidence="2">The sequence shown here is derived from an EMBL/GenBank/DDBJ whole genome shotgun (WGS) entry which is preliminary data.</text>
</comment>
<dbReference type="Pfam" id="PF18758">
    <property type="entry name" value="KDZ"/>
    <property type="match status" value="1"/>
</dbReference>
<accession>A0AAD7AHG3</accession>